<organism evidence="1 2">
    <name type="scientific">Gottschalkia acidurici (strain ATCC 7906 / DSM 604 / BCRC 14475 / CIP 104303 / KCTC 5404 / NCIMB 10678 / 9a)</name>
    <name type="common">Clostridium acidurici</name>
    <dbReference type="NCBI Taxonomy" id="1128398"/>
    <lineage>
        <taxon>Bacteria</taxon>
        <taxon>Bacillati</taxon>
        <taxon>Bacillota</taxon>
        <taxon>Tissierellia</taxon>
        <taxon>Tissierellales</taxon>
        <taxon>Gottschalkiaceae</taxon>
        <taxon>Gottschalkia</taxon>
    </lineage>
</organism>
<dbReference type="RefSeq" id="WP_014966441.1">
    <property type="nucleotide sequence ID" value="NC_018664.1"/>
</dbReference>
<accession>K0AVJ8</accession>
<gene>
    <name evidence="1" type="ordered locus">Curi_c02240</name>
</gene>
<dbReference type="OrthoDB" id="9927560at2"/>
<evidence type="ECO:0000313" key="1">
    <source>
        <dbReference type="EMBL" id="AFS77304.1"/>
    </source>
</evidence>
<name>K0AVJ8_GOTA9</name>
<evidence type="ECO:0000313" key="2">
    <source>
        <dbReference type="Proteomes" id="UP000006094"/>
    </source>
</evidence>
<reference evidence="1 2" key="1">
    <citation type="journal article" date="2012" name="PLoS ONE">
        <title>The purine-utilizing bacterium Clostridium acidurici 9a: a genome-guided metabolic reconsideration.</title>
        <authorList>
            <person name="Hartwich K."/>
            <person name="Poehlein A."/>
            <person name="Daniel R."/>
        </authorList>
    </citation>
    <scope>NUCLEOTIDE SEQUENCE [LARGE SCALE GENOMIC DNA]</scope>
    <source>
        <strain evidence="2">ATCC 7906 / DSM 604 / BCRC 14475 / CIP 104303 / KCTC 5404 / NCIMB 10678 / 9a</strain>
    </source>
</reference>
<dbReference type="KEGG" id="cad:Curi_c02240"/>
<dbReference type="HOGENOM" id="CLU_1719124_0_0_9"/>
<keyword evidence="2" id="KW-1185">Reference proteome</keyword>
<protein>
    <submittedName>
        <fullName evidence="1">Uncharacterized protein</fullName>
    </submittedName>
</protein>
<sequence length="152" mass="18319">MQKKIKLAAVAITLLLLISKYYDFNKYVKVIFNDFKLNSFDQVIGLKLSFDNREDSDYRKDNDIDHINKILEYFNSFEYEKCEEFNFDDEVTKFMFENTKTGEEKSIHVYNENEIMVYIQRGKDQIFLLKVKDDALDIEYIENLFNNLNERI</sequence>
<dbReference type="EMBL" id="CP003326">
    <property type="protein sequence ID" value="AFS77304.1"/>
    <property type="molecule type" value="Genomic_DNA"/>
</dbReference>
<dbReference type="AlphaFoldDB" id="K0AVJ8"/>
<dbReference type="Proteomes" id="UP000006094">
    <property type="component" value="Chromosome"/>
</dbReference>
<proteinExistence type="predicted"/>